<evidence type="ECO:0000259" key="1">
    <source>
        <dbReference type="Pfam" id="PF04738"/>
    </source>
</evidence>
<dbReference type="NCBIfam" id="TIGR03891">
    <property type="entry name" value="thiopep_ocin"/>
    <property type="match status" value="1"/>
</dbReference>
<evidence type="ECO:0000259" key="2">
    <source>
        <dbReference type="Pfam" id="PF14028"/>
    </source>
</evidence>
<proteinExistence type="predicted"/>
<comment type="caution">
    <text evidence="3">The sequence shown here is derived from an EMBL/GenBank/DDBJ whole genome shotgun (WGS) entry which is preliminary data.</text>
</comment>
<dbReference type="EMBL" id="BAABDT010000006">
    <property type="protein sequence ID" value="GAA3744529.1"/>
    <property type="molecule type" value="Genomic_DNA"/>
</dbReference>
<organism evidence="3 4">
    <name type="scientific">Flavobacterium ginsengisoli</name>
    <dbReference type="NCBI Taxonomy" id="871694"/>
    <lineage>
        <taxon>Bacteria</taxon>
        <taxon>Pseudomonadati</taxon>
        <taxon>Bacteroidota</taxon>
        <taxon>Flavobacteriia</taxon>
        <taxon>Flavobacteriales</taxon>
        <taxon>Flavobacteriaceae</taxon>
        <taxon>Flavobacterium</taxon>
    </lineage>
</organism>
<feature type="domain" description="Lantibiotic dehydratase N-terminal" evidence="1">
    <location>
        <begin position="359"/>
        <end position="576"/>
    </location>
</feature>
<accession>A0ABP7FQ64</accession>
<sequence length="952" mass="111444">MNFFDAIIKRAVNFSVQSYTENKNDVIRFFEQDDLFQLSILVSSNSLFHDVKKKKTEKIETSLAKYYTRAHFKPTPFGLFSSVGVVNWGTATQLSKSKKISLSVTHDNLFLSLQKEKQIMENWTLFQYSINPSMHFVGEEKIGFYNSKPKINDKIEINFVELDYDEDLKWLLEQFKSKPDMSSLINALLEQGFEKEDVEDYLLQLIDTGLLIENFMFNPYAKKLENKQMPYLSDLISKGNFQLNSAEDIKSFNNQYLHEQNLFFGEIGSERFSHSINSFEMQSGQLNADIKSSVKKYIDFVLTYNFNTKPVTGKINEFIAKVSEHYNDGFIPLNTIFNPYSGITYFDDNSDYILKLHQDIFCKVIASSETELVLDLPIADDIAEKRKSLPLTFSVLVEVLKCKKTGKEITYMQAFAGGSALNIISRFSEVNKELCQQITNFEKEFHKDKILADINCVGNFRSINIAPKKQLYDFCIPLNTSNTASKNPVFVSDIYMHLQGDKFRLVSKEYQKEIIPKKVSAVNPKVSESDLYKFLCDLELYNQEIYAISFDFNTYACFKDYIPRIYLDEAILLSPAQLLLVNSNYSFEEFKAYFFERLLKFQFTQTVNFYYLKGNSIIDTSKDNELRIIYDSLKTRDYFYISENIYEHFDPIVEDDSGNYAHELIISVKNTSYEPNEFSNSGVVIENCSSPRVPIVSEWIYFEVYCNSFADNDILKGIYSELYLQKRFSNFFFVHYDTNGRVLRLRFRTDSIDNKKAVLSFVDGLKQKNIIKKYHLLPYEPETFRYGGEELMACAEYIFNLDTIDLIENVTLQDLSKDDSNIVSVLKIINYLELMGFSKDQMIDFCENAVRKFSKEFELNADLRKSFNEDYAKIRFKISDYRYESFVNIESLKNRLSQNLKQNTIPNNAYAWLIIHMSMNRHFNENQRFNEFRCYYLAKNYLNQLKFKNRLN</sequence>
<reference evidence="4" key="1">
    <citation type="journal article" date="2019" name="Int. J. Syst. Evol. Microbiol.">
        <title>The Global Catalogue of Microorganisms (GCM) 10K type strain sequencing project: providing services to taxonomists for standard genome sequencing and annotation.</title>
        <authorList>
            <consortium name="The Broad Institute Genomics Platform"/>
            <consortium name="The Broad Institute Genome Sequencing Center for Infectious Disease"/>
            <person name="Wu L."/>
            <person name="Ma J."/>
        </authorList>
    </citation>
    <scope>NUCLEOTIDE SEQUENCE [LARGE SCALE GENOMIC DNA]</scope>
    <source>
        <strain evidence="4">JCM 17336</strain>
    </source>
</reference>
<dbReference type="RefSeq" id="WP_345159294.1">
    <property type="nucleotide sequence ID" value="NZ_BAABDT010000006.1"/>
</dbReference>
<dbReference type="InterPro" id="IPR023809">
    <property type="entry name" value="Thiopep_bacteriocin_synth_dom"/>
</dbReference>
<evidence type="ECO:0000313" key="3">
    <source>
        <dbReference type="EMBL" id="GAA3744529.1"/>
    </source>
</evidence>
<dbReference type="InterPro" id="IPR006827">
    <property type="entry name" value="Lant_deHydtase_N"/>
</dbReference>
<gene>
    <name evidence="3" type="ORF">GCM10022422_30770</name>
</gene>
<evidence type="ECO:0008006" key="5">
    <source>
        <dbReference type="Google" id="ProtNLM"/>
    </source>
</evidence>
<dbReference type="Pfam" id="PF04738">
    <property type="entry name" value="Lant_dehydr_N"/>
    <property type="match status" value="2"/>
</dbReference>
<dbReference type="Pfam" id="PF14028">
    <property type="entry name" value="Lant_dehydr_C"/>
    <property type="match status" value="1"/>
</dbReference>
<name>A0ABP7FQ64_9FLAO</name>
<feature type="domain" description="Thiopeptide-type bacteriocin biosynthesis" evidence="2">
    <location>
        <begin position="699"/>
        <end position="942"/>
    </location>
</feature>
<keyword evidence="4" id="KW-1185">Reference proteome</keyword>
<protein>
    <recommendedName>
        <fullName evidence="5">Lantibiotic dehydratase</fullName>
    </recommendedName>
</protein>
<evidence type="ECO:0000313" key="4">
    <source>
        <dbReference type="Proteomes" id="UP001501367"/>
    </source>
</evidence>
<dbReference type="Proteomes" id="UP001501367">
    <property type="component" value="Unassembled WGS sequence"/>
</dbReference>
<feature type="domain" description="Lantibiotic dehydratase N-terminal" evidence="1">
    <location>
        <begin position="33"/>
        <end position="215"/>
    </location>
</feature>